<dbReference type="Proteomes" id="UP001375240">
    <property type="component" value="Unassembled WGS sequence"/>
</dbReference>
<sequence>MTSMLRIVRNARLFHRLTLLEAYSKVIHHAAPLASLHPVTLQRRNYRCAKDINSAPSKPRRVSVPETTAPSDQSSANTASNEAKARKA</sequence>
<accession>A0AAV9U7F9</accession>
<feature type="compositionally biased region" description="Polar residues" evidence="1">
    <location>
        <begin position="65"/>
        <end position="81"/>
    </location>
</feature>
<evidence type="ECO:0000256" key="1">
    <source>
        <dbReference type="SAM" id="MobiDB-lite"/>
    </source>
</evidence>
<evidence type="ECO:0000313" key="3">
    <source>
        <dbReference type="Proteomes" id="UP001375240"/>
    </source>
</evidence>
<gene>
    <name evidence="2" type="ORF">TWF696_002076</name>
</gene>
<keyword evidence="3" id="KW-1185">Reference proteome</keyword>
<evidence type="ECO:0000313" key="2">
    <source>
        <dbReference type="EMBL" id="KAK6336526.1"/>
    </source>
</evidence>
<proteinExistence type="predicted"/>
<organism evidence="2 3">
    <name type="scientific">Orbilia brochopaga</name>
    <dbReference type="NCBI Taxonomy" id="3140254"/>
    <lineage>
        <taxon>Eukaryota</taxon>
        <taxon>Fungi</taxon>
        <taxon>Dikarya</taxon>
        <taxon>Ascomycota</taxon>
        <taxon>Pezizomycotina</taxon>
        <taxon>Orbiliomycetes</taxon>
        <taxon>Orbiliales</taxon>
        <taxon>Orbiliaceae</taxon>
        <taxon>Orbilia</taxon>
    </lineage>
</organism>
<dbReference type="AlphaFoldDB" id="A0AAV9U7F9"/>
<protein>
    <submittedName>
        <fullName evidence="2">Uncharacterized protein</fullName>
    </submittedName>
</protein>
<name>A0AAV9U7F9_9PEZI</name>
<feature type="region of interest" description="Disordered" evidence="1">
    <location>
        <begin position="50"/>
        <end position="88"/>
    </location>
</feature>
<reference evidence="2 3" key="1">
    <citation type="submission" date="2019-10" db="EMBL/GenBank/DDBJ databases">
        <authorList>
            <person name="Palmer J.M."/>
        </authorList>
    </citation>
    <scope>NUCLEOTIDE SEQUENCE [LARGE SCALE GENOMIC DNA]</scope>
    <source>
        <strain evidence="2 3">TWF696</strain>
    </source>
</reference>
<dbReference type="EMBL" id="JAVHNQ010000011">
    <property type="protein sequence ID" value="KAK6336526.1"/>
    <property type="molecule type" value="Genomic_DNA"/>
</dbReference>
<comment type="caution">
    <text evidence="2">The sequence shown here is derived from an EMBL/GenBank/DDBJ whole genome shotgun (WGS) entry which is preliminary data.</text>
</comment>